<protein>
    <submittedName>
        <fullName evidence="1">Uncharacterized protein</fullName>
    </submittedName>
</protein>
<sequence>RGVTLSGGQKQRLTLARAVYSNRRILLIDDCLSAVDAHTGKHILMECLLGQTPLMIGRTRVLVTHHVSACMPHADYMAVMSDGRVTACGTPDAIQSQGGMTCEIQELELKLSRKQHADQTVSDMDDETEAGAAMLASVNDLRSEDDYMDELLAKRAEQRGVDPATMDSAELDGILVEDEEREYGYVRPAIWIGYLRMCGSKWFWIVMGGALLLDNSTSILRSYWVRLWMQSADGGSSSSHSMVFWLTTYFLSGMLTTTVAQLTSVVREVGTLHAARLYHERLFARVVNATPRFFDKTPVGRVINRFSSDISDIDRDLLSGIMGMAGDVVEVTSMIIIVSSVIPPFAIVALMLGYACMRLSIYYMGSTRELKRLSSVSRSPMLSLVTEMVAGVESIRAFGAQSQYIVETMNRSDQYYQCEYLLNAARIWLGIRTSLSGSIVTFSTTVLILMNLDRIDTGLAGFLLMYANSFSSTMMYFVHNYSQTESDMSSVERINQYLELEQEAPAFSSLANSPPPTWPSNGNVEVQDLVVEYVPGKPVIHGISFTAAHGEKIGVVGRTGAGKSTLSLAFLRFIEAAQGHITLDNVDISTIGLEELRRNITIIPQDPVLFNGTIRFNLDPFSDYPDELLWDALKRSHLVSESSDVSASSSGTASPAEAAIEESVDIAGRMSGIFKSLDAEIKENGQNLSLGQRQLVAMARALVRRSRLIVMDEATASVDFDTDDRIQRTIRGAEFSDSTLFCIAHRLRTVIDYDRVLVMDRGQIVEFDTPWNLLQIKNGVFKSMCEKTGEYKHLLSIARSKNDKLAVA</sequence>
<dbReference type="Proteomes" id="UP001140096">
    <property type="component" value="Unassembled WGS sequence"/>
</dbReference>
<keyword evidence="2" id="KW-1185">Reference proteome</keyword>
<comment type="caution">
    <text evidence="1">The sequence shown here is derived from an EMBL/GenBank/DDBJ whole genome shotgun (WGS) entry which is preliminary data.</text>
</comment>
<evidence type="ECO:0000313" key="1">
    <source>
        <dbReference type="EMBL" id="KAJ2805169.1"/>
    </source>
</evidence>
<name>A0ACC1LC76_9FUNG</name>
<reference evidence="1" key="1">
    <citation type="submission" date="2022-07" db="EMBL/GenBank/DDBJ databases">
        <title>Phylogenomic reconstructions and comparative analyses of Kickxellomycotina fungi.</title>
        <authorList>
            <person name="Reynolds N.K."/>
            <person name="Stajich J.E."/>
            <person name="Barry K."/>
            <person name="Grigoriev I.V."/>
            <person name="Crous P."/>
            <person name="Smith M.E."/>
        </authorList>
    </citation>
    <scope>NUCLEOTIDE SEQUENCE</scope>
    <source>
        <strain evidence="1">CBS 102833</strain>
    </source>
</reference>
<feature type="non-terminal residue" evidence="1">
    <location>
        <position position="1"/>
    </location>
</feature>
<gene>
    <name evidence="1" type="ORF">H4S07_004078</name>
</gene>
<organism evidence="1 2">
    <name type="scientific">Coemansia furcata</name>
    <dbReference type="NCBI Taxonomy" id="417177"/>
    <lineage>
        <taxon>Eukaryota</taxon>
        <taxon>Fungi</taxon>
        <taxon>Fungi incertae sedis</taxon>
        <taxon>Zoopagomycota</taxon>
        <taxon>Kickxellomycotina</taxon>
        <taxon>Kickxellomycetes</taxon>
        <taxon>Kickxellales</taxon>
        <taxon>Kickxellaceae</taxon>
        <taxon>Coemansia</taxon>
    </lineage>
</organism>
<dbReference type="EMBL" id="JANBUP010001521">
    <property type="protein sequence ID" value="KAJ2805169.1"/>
    <property type="molecule type" value="Genomic_DNA"/>
</dbReference>
<accession>A0ACC1LC76</accession>
<proteinExistence type="predicted"/>
<evidence type="ECO:0000313" key="2">
    <source>
        <dbReference type="Proteomes" id="UP001140096"/>
    </source>
</evidence>